<keyword evidence="1" id="KW-0812">Transmembrane</keyword>
<dbReference type="EMBL" id="CP002497">
    <property type="protein sequence ID" value="AET37527.1"/>
    <property type="molecule type" value="Genomic_DNA"/>
</dbReference>
<protein>
    <submittedName>
        <fullName evidence="2">Uncharacterized protein</fullName>
    </submittedName>
</protein>
<dbReference type="InParanoid" id="G8JN63"/>
<feature type="transmembrane region" description="Helical" evidence="1">
    <location>
        <begin position="99"/>
        <end position="120"/>
    </location>
</feature>
<dbReference type="STRING" id="931890.G8JN63"/>
<evidence type="ECO:0000313" key="2">
    <source>
        <dbReference type="EMBL" id="AET37527.1"/>
    </source>
</evidence>
<dbReference type="GeneID" id="11471386"/>
<keyword evidence="3" id="KW-1185">Reference proteome</keyword>
<name>G8JN63_ERECY</name>
<sequence length="280" mass="31591">MSGNDDAGLLLEVMNLMFGNGQNAVAIISNVIYQVLVKPVQVILSMIIWNPVVIIKRVLGKFAVVPVNAILWVFFRTSLQDLFATADVKSAFVIAQVCVQYTITTAVVGLILGLVLGALLGSLHRIIRVPVLYITVLPTYVERLFVYIDEISNFVRRISELGMRSIPLISNDALKEENSDSLFADLLDSYEYEYGHTEKTKIDNYRPLTPVSAPIDEVDEDRDSDRSNVSWLSNIWDSIQETGTVRTDIEELKNSSDRKLKGYSSGYYDKLHIEHLHHRK</sequence>
<feature type="transmembrane region" description="Helical" evidence="1">
    <location>
        <begin position="20"/>
        <end position="37"/>
    </location>
</feature>
<feature type="transmembrane region" description="Helical" evidence="1">
    <location>
        <begin position="58"/>
        <end position="79"/>
    </location>
</feature>
<dbReference type="OMA" id="GWAIHER"/>
<reference evidence="3" key="1">
    <citation type="journal article" date="2012" name="G3 (Bethesda)">
        <title>Pichia sorbitophila, an interspecies yeast hybrid reveals early steps of genome resolution following polyploidization.</title>
        <authorList>
            <person name="Leh Louis V."/>
            <person name="Despons L."/>
            <person name="Friedrich A."/>
            <person name="Martin T."/>
            <person name="Durrens P."/>
            <person name="Casaregola S."/>
            <person name="Neuveglise C."/>
            <person name="Fairhead C."/>
            <person name="Marck C."/>
            <person name="Cruz J.A."/>
            <person name="Straub M.L."/>
            <person name="Kugler V."/>
            <person name="Sacerdot C."/>
            <person name="Uzunov Z."/>
            <person name="Thierry A."/>
            <person name="Weiss S."/>
            <person name="Bleykasten C."/>
            <person name="De Montigny J."/>
            <person name="Jacques N."/>
            <person name="Jung P."/>
            <person name="Lemaire M."/>
            <person name="Mallet S."/>
            <person name="Morel G."/>
            <person name="Richard G.F."/>
            <person name="Sarkar A."/>
            <person name="Savel G."/>
            <person name="Schacherer J."/>
            <person name="Seret M.L."/>
            <person name="Talla E."/>
            <person name="Samson G."/>
            <person name="Jubin C."/>
            <person name="Poulain J."/>
            <person name="Vacherie B."/>
            <person name="Barbe V."/>
            <person name="Pelletier E."/>
            <person name="Sherman D.J."/>
            <person name="Westhof E."/>
            <person name="Weissenbach J."/>
            <person name="Baret P.V."/>
            <person name="Wincker P."/>
            <person name="Gaillardin C."/>
            <person name="Dujon B."/>
            <person name="Souciet J.L."/>
        </authorList>
    </citation>
    <scope>NUCLEOTIDE SEQUENCE [LARGE SCALE GENOMIC DNA]</scope>
    <source>
        <strain evidence="3">CBS 270.75 / DBVPG 7215 / KCTC 17166 / NRRL Y-17582</strain>
    </source>
</reference>
<keyword evidence="1" id="KW-1133">Transmembrane helix</keyword>
<keyword evidence="1" id="KW-0472">Membrane</keyword>
<organism evidence="2 3">
    <name type="scientific">Eremothecium cymbalariae (strain CBS 270.75 / DBVPG 7215 / KCTC 17166 / NRRL Y-17582)</name>
    <name type="common">Yeast</name>
    <dbReference type="NCBI Taxonomy" id="931890"/>
    <lineage>
        <taxon>Eukaryota</taxon>
        <taxon>Fungi</taxon>
        <taxon>Dikarya</taxon>
        <taxon>Ascomycota</taxon>
        <taxon>Saccharomycotina</taxon>
        <taxon>Saccharomycetes</taxon>
        <taxon>Saccharomycetales</taxon>
        <taxon>Saccharomycetaceae</taxon>
        <taxon>Eremothecium</taxon>
    </lineage>
</organism>
<evidence type="ECO:0000256" key="1">
    <source>
        <dbReference type="SAM" id="Phobius"/>
    </source>
</evidence>
<proteinExistence type="predicted"/>
<dbReference type="OrthoDB" id="4058853at2759"/>
<dbReference type="KEGG" id="erc:Ecym_1288"/>
<dbReference type="RefSeq" id="XP_003644344.1">
    <property type="nucleotide sequence ID" value="XM_003644296.1"/>
</dbReference>
<dbReference type="HOGENOM" id="CLU_994090_0_0_1"/>
<evidence type="ECO:0000313" key="3">
    <source>
        <dbReference type="Proteomes" id="UP000006790"/>
    </source>
</evidence>
<gene>
    <name evidence="2" type="ordered locus">Ecym_1288</name>
</gene>
<accession>G8JN63</accession>
<dbReference type="Proteomes" id="UP000006790">
    <property type="component" value="Chromosome 1"/>
</dbReference>
<dbReference type="AlphaFoldDB" id="G8JN63"/>